<feature type="transmembrane region" description="Helical" evidence="1">
    <location>
        <begin position="15"/>
        <end position="36"/>
    </location>
</feature>
<evidence type="ECO:0000256" key="1">
    <source>
        <dbReference type="SAM" id="Phobius"/>
    </source>
</evidence>
<feature type="transmembrane region" description="Helical" evidence="1">
    <location>
        <begin position="68"/>
        <end position="88"/>
    </location>
</feature>
<dbReference type="Proteomes" id="UP000007799">
    <property type="component" value="Unassembled WGS sequence"/>
</dbReference>
<dbReference type="EMBL" id="GL832983">
    <property type="protein sequence ID" value="EGD78595.1"/>
    <property type="molecule type" value="Genomic_DNA"/>
</dbReference>
<keyword evidence="3" id="KW-1185">Reference proteome</keyword>
<name>F2UN95_SALR5</name>
<reference evidence="2" key="1">
    <citation type="submission" date="2009-08" db="EMBL/GenBank/DDBJ databases">
        <title>Annotation of Salpingoeca rosetta.</title>
        <authorList>
            <consortium name="The Broad Institute Genome Sequencing Platform"/>
            <person name="Russ C."/>
            <person name="Cuomo C."/>
            <person name="Burger G."/>
            <person name="Gray M.W."/>
            <person name="Holland P.W.H."/>
            <person name="King N."/>
            <person name="Lang F.B.F."/>
            <person name="Roger A.J."/>
            <person name="Ruiz-Trillo I."/>
            <person name="Young S.K."/>
            <person name="Zeng Q."/>
            <person name="Gargeya S."/>
            <person name="Alvarado L."/>
            <person name="Berlin A."/>
            <person name="Chapman S.B."/>
            <person name="Chen Z."/>
            <person name="Freedman E."/>
            <person name="Gellesch M."/>
            <person name="Goldberg J."/>
            <person name="Griggs A."/>
            <person name="Gujja S."/>
            <person name="Heilman E."/>
            <person name="Heiman D."/>
            <person name="Howarth C."/>
            <person name="Mehta T."/>
            <person name="Neiman D."/>
            <person name="Pearson M."/>
            <person name="Roberts A."/>
            <person name="Saif S."/>
            <person name="Shea T."/>
            <person name="Shenoy N."/>
            <person name="Sisk P."/>
            <person name="Stolte C."/>
            <person name="Sykes S."/>
            <person name="White J."/>
            <person name="Yandava C."/>
            <person name="Haas B."/>
            <person name="Nusbaum C."/>
            <person name="Birren B."/>
        </authorList>
    </citation>
    <scope>NUCLEOTIDE SEQUENCE [LARGE SCALE GENOMIC DNA]</scope>
    <source>
        <strain evidence="2">ATCC 50818</strain>
    </source>
</reference>
<dbReference type="RefSeq" id="XP_012493096.1">
    <property type="nucleotide sequence ID" value="XM_012637642.1"/>
</dbReference>
<feature type="transmembrane region" description="Helical" evidence="1">
    <location>
        <begin position="100"/>
        <end position="122"/>
    </location>
</feature>
<keyword evidence="1" id="KW-0472">Membrane</keyword>
<keyword evidence="1" id="KW-1133">Transmembrane helix</keyword>
<proteinExistence type="predicted"/>
<protein>
    <submittedName>
        <fullName evidence="2">Uncharacterized protein</fullName>
    </submittedName>
</protein>
<sequence>MAEWLSLPLSHSSCFPFLFSSLFFSSLLFCSSLPSLSLSPACLLAYVTPFLCLPVVFIVWRCVRLNTFLVWLVDVCCCCCCVCLILACDWRVLFDVQRGWLLFGWLGFLLHLGTAVCVDVWMCVC</sequence>
<dbReference type="GeneID" id="24366384"/>
<gene>
    <name evidence="2" type="ORF">PTSG_12862</name>
</gene>
<feature type="transmembrane region" description="Helical" evidence="1">
    <location>
        <begin position="43"/>
        <end position="62"/>
    </location>
</feature>
<evidence type="ECO:0000313" key="3">
    <source>
        <dbReference type="Proteomes" id="UP000007799"/>
    </source>
</evidence>
<dbReference type="KEGG" id="sre:PTSG_12862"/>
<accession>F2UN95</accession>
<evidence type="ECO:0000313" key="2">
    <source>
        <dbReference type="EMBL" id="EGD78595.1"/>
    </source>
</evidence>
<dbReference type="AlphaFoldDB" id="F2UN95"/>
<organism evidence="3">
    <name type="scientific">Salpingoeca rosetta (strain ATCC 50818 / BSB-021)</name>
    <dbReference type="NCBI Taxonomy" id="946362"/>
    <lineage>
        <taxon>Eukaryota</taxon>
        <taxon>Choanoflagellata</taxon>
        <taxon>Craspedida</taxon>
        <taxon>Salpingoecidae</taxon>
        <taxon>Salpingoeca</taxon>
    </lineage>
</organism>
<dbReference type="InParanoid" id="F2UN95"/>
<keyword evidence="1" id="KW-0812">Transmembrane</keyword>